<dbReference type="AlphaFoldDB" id="A0A6N7EDZ9"/>
<gene>
    <name evidence="1" type="ORF">GB881_04615</name>
</gene>
<dbReference type="PANTHER" id="PTHR34070:SF1">
    <property type="entry name" value="DNA ALKYLATION REPAIR PROTEIN"/>
    <property type="match status" value="1"/>
</dbReference>
<dbReference type="InterPro" id="IPR016024">
    <property type="entry name" value="ARM-type_fold"/>
</dbReference>
<dbReference type="PANTHER" id="PTHR34070">
    <property type="entry name" value="ARMADILLO-TYPE FOLD"/>
    <property type="match status" value="1"/>
</dbReference>
<dbReference type="OrthoDB" id="9775346at2"/>
<proteinExistence type="predicted"/>
<accession>A0A6N7EDZ9</accession>
<dbReference type="Proteomes" id="UP000437709">
    <property type="component" value="Unassembled WGS sequence"/>
</dbReference>
<name>A0A6N7EDZ9_9MICO</name>
<dbReference type="Gene3D" id="1.25.10.90">
    <property type="match status" value="1"/>
</dbReference>
<dbReference type="Pfam" id="PF08713">
    <property type="entry name" value="DNA_alkylation"/>
    <property type="match status" value="1"/>
</dbReference>
<protein>
    <submittedName>
        <fullName evidence="1">DNA alkylation repair protein</fullName>
    </submittedName>
</protein>
<sequence>MPVHAELITAVRRTLADAADPVRAAAQQRYMKSAMPYRGLTSADLKVRMRALLTDERFRLADERSWDDTVRRLWDGAEYREERYAALAIAKDRRYRTWSTGHGAVPLYRHLVETGAWWDYVDDVAAHLLAPVLRAHHAETADVVRRWAQDEHLWVRRAAILSQLGAKAATDTALLTDCLDANLQGSRHGNEFFIRKAIGWALRDYAKTDSDWVKDLVADRGDRLSPLSRREALKHLAAKA</sequence>
<evidence type="ECO:0000313" key="2">
    <source>
        <dbReference type="Proteomes" id="UP000437709"/>
    </source>
</evidence>
<dbReference type="InterPro" id="IPR014825">
    <property type="entry name" value="DNA_alkylation"/>
</dbReference>
<dbReference type="EMBL" id="WHPC01000010">
    <property type="protein sequence ID" value="MPV36339.1"/>
    <property type="molecule type" value="Genomic_DNA"/>
</dbReference>
<dbReference type="RefSeq" id="WP_152196173.1">
    <property type="nucleotide sequence ID" value="NZ_VUKD01000004.1"/>
</dbReference>
<dbReference type="CDD" id="cd07064">
    <property type="entry name" value="AlkD_like_1"/>
    <property type="match status" value="1"/>
</dbReference>
<organism evidence="1 2">
    <name type="scientific">Georgenia subflava</name>
    <dbReference type="NCBI Taxonomy" id="1622177"/>
    <lineage>
        <taxon>Bacteria</taxon>
        <taxon>Bacillati</taxon>
        <taxon>Actinomycetota</taxon>
        <taxon>Actinomycetes</taxon>
        <taxon>Micrococcales</taxon>
        <taxon>Bogoriellaceae</taxon>
        <taxon>Georgenia</taxon>
    </lineage>
</organism>
<reference evidence="1 2" key="1">
    <citation type="submission" date="2019-10" db="EMBL/GenBank/DDBJ databases">
        <title>Georgenia wutianyii sp. nov. and Georgenia yuyongxinii sp. nov. isolated from plateau pika (Ochotona curzoniae) in the Qinghai-Tibet plateau of China.</title>
        <authorList>
            <person name="Tian Z."/>
        </authorList>
    </citation>
    <scope>NUCLEOTIDE SEQUENCE [LARGE SCALE GENOMIC DNA]</scope>
    <source>
        <strain evidence="1 2">JCM 19765</strain>
    </source>
</reference>
<dbReference type="SUPFAM" id="SSF48371">
    <property type="entry name" value="ARM repeat"/>
    <property type="match status" value="1"/>
</dbReference>
<keyword evidence="2" id="KW-1185">Reference proteome</keyword>
<evidence type="ECO:0000313" key="1">
    <source>
        <dbReference type="EMBL" id="MPV36339.1"/>
    </source>
</evidence>
<comment type="caution">
    <text evidence="1">The sequence shown here is derived from an EMBL/GenBank/DDBJ whole genome shotgun (WGS) entry which is preliminary data.</text>
</comment>